<dbReference type="AlphaFoldDB" id="A0A6A5UGL9"/>
<keyword evidence="1" id="KW-0732">Signal</keyword>
<name>A0A6A5UGL9_9PLEO</name>
<organism evidence="2 3">
    <name type="scientific">Bimuria novae-zelandiae CBS 107.79</name>
    <dbReference type="NCBI Taxonomy" id="1447943"/>
    <lineage>
        <taxon>Eukaryota</taxon>
        <taxon>Fungi</taxon>
        <taxon>Dikarya</taxon>
        <taxon>Ascomycota</taxon>
        <taxon>Pezizomycotina</taxon>
        <taxon>Dothideomycetes</taxon>
        <taxon>Pleosporomycetidae</taxon>
        <taxon>Pleosporales</taxon>
        <taxon>Massarineae</taxon>
        <taxon>Didymosphaeriaceae</taxon>
        <taxon>Bimuria</taxon>
    </lineage>
</organism>
<dbReference type="Proteomes" id="UP000800036">
    <property type="component" value="Unassembled WGS sequence"/>
</dbReference>
<feature type="signal peptide" evidence="1">
    <location>
        <begin position="1"/>
        <end position="20"/>
    </location>
</feature>
<keyword evidence="3" id="KW-1185">Reference proteome</keyword>
<reference evidence="2" key="1">
    <citation type="journal article" date="2020" name="Stud. Mycol.">
        <title>101 Dothideomycetes genomes: a test case for predicting lifestyles and emergence of pathogens.</title>
        <authorList>
            <person name="Haridas S."/>
            <person name="Albert R."/>
            <person name="Binder M."/>
            <person name="Bloem J."/>
            <person name="Labutti K."/>
            <person name="Salamov A."/>
            <person name="Andreopoulos B."/>
            <person name="Baker S."/>
            <person name="Barry K."/>
            <person name="Bills G."/>
            <person name="Bluhm B."/>
            <person name="Cannon C."/>
            <person name="Castanera R."/>
            <person name="Culley D."/>
            <person name="Daum C."/>
            <person name="Ezra D."/>
            <person name="Gonzalez J."/>
            <person name="Henrissat B."/>
            <person name="Kuo A."/>
            <person name="Liang C."/>
            <person name="Lipzen A."/>
            <person name="Lutzoni F."/>
            <person name="Magnuson J."/>
            <person name="Mondo S."/>
            <person name="Nolan M."/>
            <person name="Ohm R."/>
            <person name="Pangilinan J."/>
            <person name="Park H.-J."/>
            <person name="Ramirez L."/>
            <person name="Alfaro M."/>
            <person name="Sun H."/>
            <person name="Tritt A."/>
            <person name="Yoshinaga Y."/>
            <person name="Zwiers L.-H."/>
            <person name="Turgeon B."/>
            <person name="Goodwin S."/>
            <person name="Spatafora J."/>
            <person name="Crous P."/>
            <person name="Grigoriev I."/>
        </authorList>
    </citation>
    <scope>NUCLEOTIDE SEQUENCE</scope>
    <source>
        <strain evidence="2">CBS 107.79</strain>
    </source>
</reference>
<evidence type="ECO:0000313" key="3">
    <source>
        <dbReference type="Proteomes" id="UP000800036"/>
    </source>
</evidence>
<sequence length="110" mass="11922">MLPLSGLGPRWSLLRHVVSALLCCRLRNDCSSFSIDIISASSSTSGWTFTSVVRSSVVNLTMASPSNHCISFMRAIIRPGSVFRMSLSTWAYASNFLTVSTLYPVASNAV</sequence>
<evidence type="ECO:0000256" key="1">
    <source>
        <dbReference type="SAM" id="SignalP"/>
    </source>
</evidence>
<feature type="chain" id="PRO_5025385585" description="Secreted protein" evidence="1">
    <location>
        <begin position="21"/>
        <end position="110"/>
    </location>
</feature>
<evidence type="ECO:0008006" key="4">
    <source>
        <dbReference type="Google" id="ProtNLM"/>
    </source>
</evidence>
<protein>
    <recommendedName>
        <fullName evidence="4">Secreted protein</fullName>
    </recommendedName>
</protein>
<evidence type="ECO:0000313" key="2">
    <source>
        <dbReference type="EMBL" id="KAF1964071.1"/>
    </source>
</evidence>
<gene>
    <name evidence="2" type="ORF">BU23DRAFT_78310</name>
</gene>
<dbReference type="EMBL" id="ML976812">
    <property type="protein sequence ID" value="KAF1964071.1"/>
    <property type="molecule type" value="Genomic_DNA"/>
</dbReference>
<proteinExistence type="predicted"/>
<accession>A0A6A5UGL9</accession>